<proteinExistence type="predicted"/>
<dbReference type="EMBL" id="CP034328">
    <property type="protein sequence ID" value="AZL58055.1"/>
    <property type="molecule type" value="Genomic_DNA"/>
</dbReference>
<evidence type="ECO:0000313" key="5">
    <source>
        <dbReference type="EMBL" id="AZL58055.1"/>
    </source>
</evidence>
<organism evidence="5 6">
    <name type="scientific">Tabrizicola piscis</name>
    <dbReference type="NCBI Taxonomy" id="2494374"/>
    <lineage>
        <taxon>Bacteria</taxon>
        <taxon>Pseudomonadati</taxon>
        <taxon>Pseudomonadota</taxon>
        <taxon>Alphaproteobacteria</taxon>
        <taxon>Rhodobacterales</taxon>
        <taxon>Paracoccaceae</taxon>
        <taxon>Tabrizicola</taxon>
    </lineage>
</organism>
<dbReference type="Gene3D" id="1.10.10.10">
    <property type="entry name" value="Winged helix-like DNA-binding domain superfamily/Winged helix DNA-binding domain"/>
    <property type="match status" value="1"/>
</dbReference>
<sequence length="109" mass="12269">MDKARDQDGWIGKGPFDAAFQDAAELVGKRWVGAVIWAVVHGKHRFAEIRNAIPGISDRLLAERLKELVDRDILCHRDTGDPVPGYHLTPRGAALRRVLIALHDWAKQR</sequence>
<dbReference type="Pfam" id="PF01638">
    <property type="entry name" value="HxlR"/>
    <property type="match status" value="1"/>
</dbReference>
<dbReference type="PANTHER" id="PTHR33204">
    <property type="entry name" value="TRANSCRIPTIONAL REGULATOR, MARR FAMILY"/>
    <property type="match status" value="1"/>
</dbReference>
<dbReference type="PROSITE" id="PS51118">
    <property type="entry name" value="HTH_HXLR"/>
    <property type="match status" value="1"/>
</dbReference>
<name>A0A3S8U3B2_9RHOB</name>
<dbReference type="InterPro" id="IPR002577">
    <property type="entry name" value="HTH_HxlR"/>
</dbReference>
<dbReference type="PANTHER" id="PTHR33204:SF37">
    <property type="entry name" value="HTH-TYPE TRANSCRIPTIONAL REGULATOR YODB"/>
    <property type="match status" value="1"/>
</dbReference>
<reference evidence="5 6" key="1">
    <citation type="submission" date="2018-12" db="EMBL/GenBank/DDBJ databases">
        <title>Complete genome sequencing of Tabrizicola sp. K13M18.</title>
        <authorList>
            <person name="Bae J.-W."/>
        </authorList>
    </citation>
    <scope>NUCLEOTIDE SEQUENCE [LARGE SCALE GENOMIC DNA]</scope>
    <source>
        <strain evidence="5 6">K13M18</strain>
    </source>
</reference>
<keyword evidence="2" id="KW-0238">DNA-binding</keyword>
<evidence type="ECO:0000313" key="6">
    <source>
        <dbReference type="Proteomes" id="UP000282002"/>
    </source>
</evidence>
<evidence type="ECO:0000256" key="2">
    <source>
        <dbReference type="ARBA" id="ARBA00023125"/>
    </source>
</evidence>
<evidence type="ECO:0000256" key="1">
    <source>
        <dbReference type="ARBA" id="ARBA00023015"/>
    </source>
</evidence>
<keyword evidence="1" id="KW-0805">Transcription regulation</keyword>
<dbReference type="SUPFAM" id="SSF46785">
    <property type="entry name" value="Winged helix' DNA-binding domain"/>
    <property type="match status" value="1"/>
</dbReference>
<keyword evidence="3" id="KW-0804">Transcription</keyword>
<dbReference type="Proteomes" id="UP000282002">
    <property type="component" value="Chromosome"/>
</dbReference>
<gene>
    <name evidence="5" type="ORF">EI545_03905</name>
</gene>
<dbReference type="KEGG" id="taw:EI545_03905"/>
<keyword evidence="6" id="KW-1185">Reference proteome</keyword>
<dbReference type="GO" id="GO:0003677">
    <property type="term" value="F:DNA binding"/>
    <property type="evidence" value="ECO:0007669"/>
    <property type="project" value="UniProtKB-KW"/>
</dbReference>
<dbReference type="InterPro" id="IPR036390">
    <property type="entry name" value="WH_DNA-bd_sf"/>
</dbReference>
<dbReference type="AlphaFoldDB" id="A0A3S8U3B2"/>
<evidence type="ECO:0000259" key="4">
    <source>
        <dbReference type="PROSITE" id="PS51118"/>
    </source>
</evidence>
<accession>A0A3S8U3B2</accession>
<protein>
    <submittedName>
        <fullName evidence="5">MarR family transcriptional regulator</fullName>
    </submittedName>
</protein>
<dbReference type="InterPro" id="IPR036388">
    <property type="entry name" value="WH-like_DNA-bd_sf"/>
</dbReference>
<dbReference type="OrthoDB" id="9800350at2"/>
<evidence type="ECO:0000256" key="3">
    <source>
        <dbReference type="ARBA" id="ARBA00023163"/>
    </source>
</evidence>
<feature type="domain" description="HTH hxlR-type" evidence="4">
    <location>
        <begin position="14"/>
        <end position="109"/>
    </location>
</feature>
<dbReference type="RefSeq" id="WP_125324256.1">
    <property type="nucleotide sequence ID" value="NZ_CP034328.1"/>
</dbReference>